<dbReference type="SUPFAM" id="SSF103473">
    <property type="entry name" value="MFS general substrate transporter"/>
    <property type="match status" value="1"/>
</dbReference>
<keyword evidence="5 6" id="KW-0472">Membrane</keyword>
<reference evidence="7" key="1">
    <citation type="submission" date="2020-05" db="EMBL/GenBank/DDBJ databases">
        <title>Mycena genomes resolve the evolution of fungal bioluminescence.</title>
        <authorList>
            <person name="Tsai I.J."/>
        </authorList>
    </citation>
    <scope>NUCLEOTIDE SEQUENCE</scope>
    <source>
        <strain evidence="7">CCC161011</strain>
    </source>
</reference>
<comment type="caution">
    <text evidence="7">The sequence shown here is derived from an EMBL/GenBank/DDBJ whole genome shotgun (WGS) entry which is preliminary data.</text>
</comment>
<keyword evidence="8" id="KW-1185">Reference proteome</keyword>
<gene>
    <name evidence="7" type="ORF">MVEN_02095100</name>
</gene>
<name>A0A8H6XC98_9AGAR</name>
<feature type="transmembrane region" description="Helical" evidence="6">
    <location>
        <begin position="134"/>
        <end position="154"/>
    </location>
</feature>
<accession>A0A8H6XC98</accession>
<evidence type="ECO:0000256" key="4">
    <source>
        <dbReference type="ARBA" id="ARBA00022989"/>
    </source>
</evidence>
<protein>
    <submittedName>
        <fullName evidence="7">MFS domain-containing protein</fullName>
    </submittedName>
</protein>
<evidence type="ECO:0000313" key="8">
    <source>
        <dbReference type="Proteomes" id="UP000620124"/>
    </source>
</evidence>
<dbReference type="Pfam" id="PF07690">
    <property type="entry name" value="MFS_1"/>
    <property type="match status" value="1"/>
</dbReference>
<dbReference type="GO" id="GO:0022857">
    <property type="term" value="F:transmembrane transporter activity"/>
    <property type="evidence" value="ECO:0007669"/>
    <property type="project" value="InterPro"/>
</dbReference>
<evidence type="ECO:0000256" key="5">
    <source>
        <dbReference type="ARBA" id="ARBA00023136"/>
    </source>
</evidence>
<dbReference type="InterPro" id="IPR011701">
    <property type="entry name" value="MFS"/>
</dbReference>
<feature type="transmembrane region" description="Helical" evidence="6">
    <location>
        <begin position="254"/>
        <end position="273"/>
    </location>
</feature>
<dbReference type="PANTHER" id="PTHR23504">
    <property type="entry name" value="MAJOR FACILITATOR SUPERFAMILY DOMAIN-CONTAINING PROTEIN 10"/>
    <property type="match status" value="1"/>
</dbReference>
<keyword evidence="4 6" id="KW-1133">Transmembrane helix</keyword>
<dbReference type="PANTHER" id="PTHR23504:SF15">
    <property type="entry name" value="MAJOR FACILITATOR SUPERFAMILY (MFS) PROFILE DOMAIN-CONTAINING PROTEIN"/>
    <property type="match status" value="1"/>
</dbReference>
<proteinExistence type="predicted"/>
<evidence type="ECO:0000256" key="3">
    <source>
        <dbReference type="ARBA" id="ARBA00022692"/>
    </source>
</evidence>
<organism evidence="7 8">
    <name type="scientific">Mycena venus</name>
    <dbReference type="NCBI Taxonomy" id="2733690"/>
    <lineage>
        <taxon>Eukaryota</taxon>
        <taxon>Fungi</taxon>
        <taxon>Dikarya</taxon>
        <taxon>Basidiomycota</taxon>
        <taxon>Agaricomycotina</taxon>
        <taxon>Agaricomycetes</taxon>
        <taxon>Agaricomycetidae</taxon>
        <taxon>Agaricales</taxon>
        <taxon>Marasmiineae</taxon>
        <taxon>Mycenaceae</taxon>
        <taxon>Mycena</taxon>
    </lineage>
</organism>
<feature type="transmembrane region" description="Helical" evidence="6">
    <location>
        <begin position="174"/>
        <end position="197"/>
    </location>
</feature>
<dbReference type="OrthoDB" id="419616at2759"/>
<evidence type="ECO:0000256" key="6">
    <source>
        <dbReference type="SAM" id="Phobius"/>
    </source>
</evidence>
<dbReference type="Proteomes" id="UP000620124">
    <property type="component" value="Unassembled WGS sequence"/>
</dbReference>
<feature type="transmembrane region" description="Helical" evidence="6">
    <location>
        <begin position="109"/>
        <end position="127"/>
    </location>
</feature>
<dbReference type="EMBL" id="JACAZI010000021">
    <property type="protein sequence ID" value="KAF7338685.1"/>
    <property type="molecule type" value="Genomic_DNA"/>
</dbReference>
<evidence type="ECO:0000256" key="2">
    <source>
        <dbReference type="ARBA" id="ARBA00022448"/>
    </source>
</evidence>
<sequence>MHPIHSESQPSDESTPLLSEHVDLEAIQKKVPLPTTQLAALCISRLTDPIAYSQLFPYINQMLFDLQVTDDVSKIGFYSGLIESTYAASQTLTSYAWAKASDVLGRRPVVLTCAAGIAVVTLPLGFCTSLTQIIILRALAGCFGANLAVFHSILGEITHPSHEAIVYPLYSLAWPFGATIGPLSLLYLVFLFAYFYLEETLPSKRPGVTTDGVNPQSPPLGATDLLSIPMIRVLAVSFFALSFNYIAFDVVTEIGYSLATSAVILAILQLCFMPTLLRTYRASTIYHTSMCCWPLTFFLIPFLHVIARAGYNADTGAVNLEANVMVWSGIALVLTCSHIPVLAYTTNTILVRKHSPCPLSFGACNGLMQVAECVSRMLSPAFISSVFAFSVGNDLLGGYPVWVVVMLSVSSVTCFFSRKLVTMDKDVEV</sequence>
<evidence type="ECO:0000313" key="7">
    <source>
        <dbReference type="EMBL" id="KAF7338685.1"/>
    </source>
</evidence>
<feature type="transmembrane region" description="Helical" evidence="6">
    <location>
        <begin position="230"/>
        <end position="248"/>
    </location>
</feature>
<feature type="transmembrane region" description="Helical" evidence="6">
    <location>
        <begin position="399"/>
        <end position="416"/>
    </location>
</feature>
<comment type="subcellular location">
    <subcellularLocation>
        <location evidence="1">Membrane</location>
        <topology evidence="1">Multi-pass membrane protein</topology>
    </subcellularLocation>
</comment>
<keyword evidence="3 6" id="KW-0812">Transmembrane</keyword>
<feature type="transmembrane region" description="Helical" evidence="6">
    <location>
        <begin position="324"/>
        <end position="344"/>
    </location>
</feature>
<keyword evidence="2" id="KW-0813">Transport</keyword>
<feature type="transmembrane region" description="Helical" evidence="6">
    <location>
        <begin position="285"/>
        <end position="304"/>
    </location>
</feature>
<dbReference type="Gene3D" id="1.20.1250.20">
    <property type="entry name" value="MFS general substrate transporter like domains"/>
    <property type="match status" value="1"/>
</dbReference>
<dbReference type="GO" id="GO:0016020">
    <property type="term" value="C:membrane"/>
    <property type="evidence" value="ECO:0007669"/>
    <property type="project" value="UniProtKB-SubCell"/>
</dbReference>
<dbReference type="AlphaFoldDB" id="A0A8H6XC98"/>
<evidence type="ECO:0000256" key="1">
    <source>
        <dbReference type="ARBA" id="ARBA00004141"/>
    </source>
</evidence>
<dbReference type="InterPro" id="IPR036259">
    <property type="entry name" value="MFS_trans_sf"/>
</dbReference>